<dbReference type="Gramene" id="TraesJUL2A03G00583260.1">
    <property type="protein sequence ID" value="TraesJUL2A03G00583260.1.CDS1"/>
    <property type="gene ID" value="TraesJUL2A03G00583260"/>
</dbReference>
<feature type="domain" description="KIB1-4 beta-propeller" evidence="1">
    <location>
        <begin position="95"/>
        <end position="329"/>
    </location>
</feature>
<dbReference type="Pfam" id="PF03478">
    <property type="entry name" value="Beta-prop_KIB1-4"/>
    <property type="match status" value="1"/>
</dbReference>
<dbReference type="Gramene" id="TraesCLE_scaffold_059387_01G000400.1">
    <property type="protein sequence ID" value="TraesCLE_scaffold_059387_01G000400.1"/>
    <property type="gene ID" value="TraesCLE_scaffold_059387_01G000400"/>
</dbReference>
<dbReference type="Gramene" id="TraesCAD_scaffold_017207_01G000500.1">
    <property type="protein sequence ID" value="TraesCAD_scaffold_017207_01G000500.1"/>
    <property type="gene ID" value="TraesCAD_scaffold_017207_01G000500"/>
</dbReference>
<protein>
    <submittedName>
        <fullName evidence="3">Uncharacterized protein</fullName>
    </submittedName>
</protein>
<dbReference type="Gramene" id="TraesCS2A03G0011600.1">
    <property type="protein sequence ID" value="TraesCS2A03G0011600.1.CDS1"/>
    <property type="gene ID" value="TraesCS2A03G0011600"/>
</dbReference>
<evidence type="ECO:0000313" key="3">
    <source>
        <dbReference type="EnsemblPlants" id="TraesCS2A02G006600.1.cds1"/>
    </source>
</evidence>
<evidence type="ECO:0000259" key="1">
    <source>
        <dbReference type="Pfam" id="PF03478"/>
    </source>
</evidence>
<evidence type="ECO:0000259" key="2">
    <source>
        <dbReference type="Pfam" id="PF12937"/>
    </source>
</evidence>
<accession>A0A3B6AQC1</accession>
<dbReference type="SUPFAM" id="SSF81383">
    <property type="entry name" value="F-box domain"/>
    <property type="match status" value="1"/>
</dbReference>
<dbReference type="Gramene" id="TraesPARA_EIv1.0_0464530.1">
    <property type="protein sequence ID" value="TraesPARA_EIv1.0_0464530.1.CDS1"/>
    <property type="gene ID" value="TraesPARA_EIv1.0_0464530"/>
</dbReference>
<organism evidence="3">
    <name type="scientific">Triticum aestivum</name>
    <name type="common">Wheat</name>
    <dbReference type="NCBI Taxonomy" id="4565"/>
    <lineage>
        <taxon>Eukaryota</taxon>
        <taxon>Viridiplantae</taxon>
        <taxon>Streptophyta</taxon>
        <taxon>Embryophyta</taxon>
        <taxon>Tracheophyta</taxon>
        <taxon>Spermatophyta</taxon>
        <taxon>Magnoliopsida</taxon>
        <taxon>Liliopsida</taxon>
        <taxon>Poales</taxon>
        <taxon>Poaceae</taxon>
        <taxon>BOP clade</taxon>
        <taxon>Pooideae</taxon>
        <taxon>Triticodae</taxon>
        <taxon>Triticeae</taxon>
        <taxon>Triticinae</taxon>
        <taxon>Triticum</taxon>
    </lineage>
</organism>
<dbReference type="InterPro" id="IPR036047">
    <property type="entry name" value="F-box-like_dom_sf"/>
</dbReference>
<dbReference type="OMA" id="NERDYIC"/>
<dbReference type="Gramene" id="TraesROB_scaffold_009674_01G000500.1">
    <property type="protein sequence ID" value="TraesROB_scaffold_009674_01G000500.1"/>
    <property type="gene ID" value="TraesROB_scaffold_009674_01G000500"/>
</dbReference>
<dbReference type="Gene3D" id="1.20.1280.50">
    <property type="match status" value="1"/>
</dbReference>
<dbReference type="PANTHER" id="PTHR33110:SF56">
    <property type="entry name" value="DUF295 DOMAIN-CONTAINING PROTEIN"/>
    <property type="match status" value="1"/>
</dbReference>
<dbReference type="InterPro" id="IPR001810">
    <property type="entry name" value="F-box_dom"/>
</dbReference>
<evidence type="ECO:0000313" key="4">
    <source>
        <dbReference type="Proteomes" id="UP000019116"/>
    </source>
</evidence>
<reference evidence="3" key="2">
    <citation type="submission" date="2018-10" db="UniProtKB">
        <authorList>
            <consortium name="EnsemblPlants"/>
        </authorList>
    </citation>
    <scope>IDENTIFICATION</scope>
</reference>
<dbReference type="Gramene" id="TraesLDM2A03G00582720.1">
    <property type="protein sequence ID" value="TraesLDM2A03G00582720.1.CDS1"/>
    <property type="gene ID" value="TraesLDM2A03G00582720"/>
</dbReference>
<dbReference type="PANTHER" id="PTHR33110">
    <property type="entry name" value="F-BOX/KELCH-REPEAT PROTEIN-RELATED"/>
    <property type="match status" value="1"/>
</dbReference>
<dbReference type="Pfam" id="PF12937">
    <property type="entry name" value="F-box-like"/>
    <property type="match status" value="1"/>
</dbReference>
<dbReference type="OrthoDB" id="694843at2759"/>
<sequence length="388" mass="43425">MSALRPPWADLPPELLLDISGRLHELADFVRFHTVCTSWRGAGLLHSPRTRPMFRPWLLMPCDGIIVHSAVNFEGVSTSGLRRDCDDMVLAEPPGASSADDRKWVGSRDGTAAWIFTWSTQPKLVNLLTGDITLMSQLPENADDKTKQLWKDPRGNPRGIVYGDGTVFLYTCIRQEHTMILTAATMPPGDAAWSITLKELDVPRSRLLNVAYHNSKIYVRACDKLVPKLNAINERDYICGGTYLLESRGELISAFVLHEQGWQVNDDLSSGTLLVELEALEEANGDDKMRWVEREGRSLSDRVLFLGSPASFSVDATELGMDGGCAYFVLEACVFRYNFINREAKLLEWLRHGSGADGVNLWLRPQPTIAPIQEIRERLQDSNKGRKG</sequence>
<dbReference type="Proteomes" id="UP000019116">
    <property type="component" value="Chromosome 2A"/>
</dbReference>
<dbReference type="Gramene" id="TraesWEE_scaffold_003482_01G000800.1">
    <property type="protein sequence ID" value="TraesWEE_scaffold_003482_01G000800.1"/>
    <property type="gene ID" value="TraesWEE_scaffold_003482_01G000800"/>
</dbReference>
<reference evidence="3" key="1">
    <citation type="submission" date="2018-08" db="EMBL/GenBank/DDBJ databases">
        <authorList>
            <person name="Rossello M."/>
        </authorList>
    </citation>
    <scope>NUCLEOTIDE SEQUENCE [LARGE SCALE GENOMIC DNA]</scope>
    <source>
        <strain evidence="3">cv. Chinese Spring</strain>
    </source>
</reference>
<dbReference type="Gramene" id="TraesLAC2A03G00584210.1">
    <property type="protein sequence ID" value="TraesLAC2A03G00584210.1.CDS1"/>
    <property type="gene ID" value="TraesLAC2A03G00584210"/>
</dbReference>
<keyword evidence="4" id="KW-1185">Reference proteome</keyword>
<name>A0A3B6AQC1_WHEAT</name>
<proteinExistence type="predicted"/>
<dbReference type="Gramene" id="TraesCS2A02G006600.1">
    <property type="protein sequence ID" value="TraesCS2A02G006600.1.cds1"/>
    <property type="gene ID" value="TraesCS2A02G006600"/>
</dbReference>
<dbReference type="AlphaFoldDB" id="A0A3B6AQC1"/>
<dbReference type="Gramene" id="TraesARI2A03G00586860.1">
    <property type="protein sequence ID" value="TraesARI2A03G00586860.1.CDS1"/>
    <property type="gene ID" value="TraesARI2A03G00586860"/>
</dbReference>
<dbReference type="EnsemblPlants" id="TraesCS2A02G006600.1">
    <property type="protein sequence ID" value="TraesCS2A02G006600.1.cds1"/>
    <property type="gene ID" value="TraesCS2A02G006600"/>
</dbReference>
<dbReference type="InterPro" id="IPR005174">
    <property type="entry name" value="KIB1-4_b-propeller"/>
</dbReference>
<feature type="domain" description="F-box" evidence="2">
    <location>
        <begin position="8"/>
        <end position="41"/>
    </location>
</feature>